<organism evidence="1 2">
    <name type="scientific">Helianthus annuus</name>
    <name type="common">Common sunflower</name>
    <dbReference type="NCBI Taxonomy" id="4232"/>
    <lineage>
        <taxon>Eukaryota</taxon>
        <taxon>Viridiplantae</taxon>
        <taxon>Streptophyta</taxon>
        <taxon>Embryophyta</taxon>
        <taxon>Tracheophyta</taxon>
        <taxon>Spermatophyta</taxon>
        <taxon>Magnoliopsida</taxon>
        <taxon>eudicotyledons</taxon>
        <taxon>Gunneridae</taxon>
        <taxon>Pentapetalae</taxon>
        <taxon>asterids</taxon>
        <taxon>campanulids</taxon>
        <taxon>Asterales</taxon>
        <taxon>Asteraceae</taxon>
        <taxon>Asteroideae</taxon>
        <taxon>Heliantheae alliance</taxon>
        <taxon>Heliantheae</taxon>
        <taxon>Helianthus</taxon>
    </lineage>
</organism>
<name>A0A9K3ICP5_HELAN</name>
<dbReference type="AlphaFoldDB" id="A0A9K3ICP5"/>
<evidence type="ECO:0000313" key="1">
    <source>
        <dbReference type="EMBL" id="KAF5794308.1"/>
    </source>
</evidence>
<dbReference type="EMBL" id="MNCJ02000323">
    <property type="protein sequence ID" value="KAF5794308.1"/>
    <property type="molecule type" value="Genomic_DNA"/>
</dbReference>
<dbReference type="Gramene" id="mRNA:HanXRQr2_Chr08g0326631">
    <property type="protein sequence ID" value="mRNA:HanXRQr2_Chr08g0326631"/>
    <property type="gene ID" value="HanXRQr2_Chr08g0326631"/>
</dbReference>
<accession>A0A9K3ICP5</accession>
<proteinExistence type="predicted"/>
<comment type="caution">
    <text evidence="1">The sequence shown here is derived from an EMBL/GenBank/DDBJ whole genome shotgun (WGS) entry which is preliminary data.</text>
</comment>
<gene>
    <name evidence="1" type="ORF">HanXRQr2_Chr08g0326631</name>
</gene>
<reference evidence="1" key="2">
    <citation type="submission" date="2020-06" db="EMBL/GenBank/DDBJ databases">
        <title>Helianthus annuus Genome sequencing and assembly Release 2.</title>
        <authorList>
            <person name="Gouzy J."/>
            <person name="Langlade N."/>
            <person name="Munos S."/>
        </authorList>
    </citation>
    <scope>NUCLEOTIDE SEQUENCE</scope>
    <source>
        <tissue evidence="1">Leaves</tissue>
    </source>
</reference>
<sequence length="49" mass="5661">MFSVENGRLGRNKAERGFRRLELRQAARKAIYLRSYTPTLSSSVLTIFV</sequence>
<keyword evidence="2" id="KW-1185">Reference proteome</keyword>
<protein>
    <submittedName>
        <fullName evidence="1">Uncharacterized protein</fullName>
    </submittedName>
</protein>
<evidence type="ECO:0000313" key="2">
    <source>
        <dbReference type="Proteomes" id="UP000215914"/>
    </source>
</evidence>
<reference evidence="1" key="1">
    <citation type="journal article" date="2017" name="Nature">
        <title>The sunflower genome provides insights into oil metabolism, flowering and Asterid evolution.</title>
        <authorList>
            <person name="Badouin H."/>
            <person name="Gouzy J."/>
            <person name="Grassa C.J."/>
            <person name="Murat F."/>
            <person name="Staton S.E."/>
            <person name="Cottret L."/>
            <person name="Lelandais-Briere C."/>
            <person name="Owens G.L."/>
            <person name="Carrere S."/>
            <person name="Mayjonade B."/>
            <person name="Legrand L."/>
            <person name="Gill N."/>
            <person name="Kane N.C."/>
            <person name="Bowers J.E."/>
            <person name="Hubner S."/>
            <person name="Bellec A."/>
            <person name="Berard A."/>
            <person name="Berges H."/>
            <person name="Blanchet N."/>
            <person name="Boniface M.C."/>
            <person name="Brunel D."/>
            <person name="Catrice O."/>
            <person name="Chaidir N."/>
            <person name="Claudel C."/>
            <person name="Donnadieu C."/>
            <person name="Faraut T."/>
            <person name="Fievet G."/>
            <person name="Helmstetter N."/>
            <person name="King M."/>
            <person name="Knapp S.J."/>
            <person name="Lai Z."/>
            <person name="Le Paslier M.C."/>
            <person name="Lippi Y."/>
            <person name="Lorenzon L."/>
            <person name="Mandel J.R."/>
            <person name="Marage G."/>
            <person name="Marchand G."/>
            <person name="Marquand E."/>
            <person name="Bret-Mestries E."/>
            <person name="Morien E."/>
            <person name="Nambeesan S."/>
            <person name="Nguyen T."/>
            <person name="Pegot-Espagnet P."/>
            <person name="Pouilly N."/>
            <person name="Raftis F."/>
            <person name="Sallet E."/>
            <person name="Schiex T."/>
            <person name="Thomas J."/>
            <person name="Vandecasteele C."/>
            <person name="Vares D."/>
            <person name="Vear F."/>
            <person name="Vautrin S."/>
            <person name="Crespi M."/>
            <person name="Mangin B."/>
            <person name="Burke J.M."/>
            <person name="Salse J."/>
            <person name="Munos S."/>
            <person name="Vincourt P."/>
            <person name="Rieseberg L.H."/>
            <person name="Langlade N.B."/>
        </authorList>
    </citation>
    <scope>NUCLEOTIDE SEQUENCE</scope>
    <source>
        <tissue evidence="1">Leaves</tissue>
    </source>
</reference>
<dbReference type="Proteomes" id="UP000215914">
    <property type="component" value="Unassembled WGS sequence"/>
</dbReference>